<dbReference type="GO" id="GO:0051287">
    <property type="term" value="F:NAD binding"/>
    <property type="evidence" value="ECO:0007669"/>
    <property type="project" value="InterPro"/>
</dbReference>
<protein>
    <submittedName>
        <fullName evidence="7">3-hydroxyisobutyrate dehydrogenase</fullName>
    </submittedName>
</protein>
<feature type="domain" description="3-hydroxyisobutyrate dehydrogenase-like NAD-binding" evidence="6">
    <location>
        <begin position="166"/>
        <end position="286"/>
    </location>
</feature>
<dbReference type="Proteomes" id="UP000278222">
    <property type="component" value="Unassembled WGS sequence"/>
</dbReference>
<organism evidence="7 8">
    <name type="scientific">Stella humosa</name>
    <dbReference type="NCBI Taxonomy" id="94"/>
    <lineage>
        <taxon>Bacteria</taxon>
        <taxon>Pseudomonadati</taxon>
        <taxon>Pseudomonadota</taxon>
        <taxon>Alphaproteobacteria</taxon>
        <taxon>Rhodospirillales</taxon>
        <taxon>Stellaceae</taxon>
        <taxon>Stella</taxon>
    </lineage>
</organism>
<reference evidence="7 8" key="1">
    <citation type="submission" date="2018-11" db="EMBL/GenBank/DDBJ databases">
        <title>Genomic Encyclopedia of Type Strains, Phase IV (KMG-IV): sequencing the most valuable type-strain genomes for metagenomic binning, comparative biology and taxonomic classification.</title>
        <authorList>
            <person name="Goeker M."/>
        </authorList>
    </citation>
    <scope>NUCLEOTIDE SEQUENCE [LARGE SCALE GENOMIC DNA]</scope>
    <source>
        <strain evidence="7 8">DSM 5900</strain>
    </source>
</reference>
<sequence>MRRVAFLGLGNMGIGMARRLLAAGHGVAVYNRSPGRAAPLVQQGATAAATPREAAAGAEIVFSMVGDDAASRHMWLGRDGALAARTAPRAFAVECSTISHRWIAALAARARGQGLRFVDCPVTGLPDAAAAGRLTLFLGADKADADALAPVFAAIATEVIHFGPVGAGNAYKLIVNLMGSIQIAALAEGLVTAERAGLDLGQVVQALSKGGSASPQVVRNAPLMLRGRHAEDVVFSGKWRLKDTAYGLAHARAMGVASTMGAGAAAAFRLLVADGTQHQNESKLVDAVRARDSRQR</sequence>
<dbReference type="InterPro" id="IPR002204">
    <property type="entry name" value="3-OH-isobutyrate_DH-rel_CS"/>
</dbReference>
<dbReference type="SUPFAM" id="SSF48179">
    <property type="entry name" value="6-phosphogluconate dehydrogenase C-terminal domain-like"/>
    <property type="match status" value="1"/>
</dbReference>
<keyword evidence="3" id="KW-0520">NAD</keyword>
<name>A0A3N1KSK1_9PROT</name>
<dbReference type="AlphaFoldDB" id="A0A3N1KSK1"/>
<dbReference type="GO" id="GO:0050661">
    <property type="term" value="F:NADP binding"/>
    <property type="evidence" value="ECO:0007669"/>
    <property type="project" value="InterPro"/>
</dbReference>
<dbReference type="Pfam" id="PF03446">
    <property type="entry name" value="NAD_binding_2"/>
    <property type="match status" value="1"/>
</dbReference>
<dbReference type="InterPro" id="IPR008927">
    <property type="entry name" value="6-PGluconate_DH-like_C_sf"/>
</dbReference>
<dbReference type="GO" id="GO:0016054">
    <property type="term" value="P:organic acid catabolic process"/>
    <property type="evidence" value="ECO:0007669"/>
    <property type="project" value="UniProtKB-ARBA"/>
</dbReference>
<dbReference type="PANTHER" id="PTHR43060">
    <property type="entry name" value="3-HYDROXYISOBUTYRATE DEHYDROGENASE-LIKE 1, MITOCHONDRIAL-RELATED"/>
    <property type="match status" value="1"/>
</dbReference>
<keyword evidence="2" id="KW-0560">Oxidoreductase</keyword>
<dbReference type="RefSeq" id="WP_123695187.1">
    <property type="nucleotide sequence ID" value="NZ_AP019700.1"/>
</dbReference>
<dbReference type="InterPro" id="IPR006115">
    <property type="entry name" value="6PGDH_NADP-bd"/>
</dbReference>
<dbReference type="Gene3D" id="1.10.1040.10">
    <property type="entry name" value="N-(1-d-carboxylethyl)-l-norvaline Dehydrogenase, domain 2"/>
    <property type="match status" value="1"/>
</dbReference>
<proteinExistence type="inferred from homology"/>
<dbReference type="EMBL" id="RJKX01000018">
    <property type="protein sequence ID" value="ROP81370.1"/>
    <property type="molecule type" value="Genomic_DNA"/>
</dbReference>
<dbReference type="OrthoDB" id="9812907at2"/>
<dbReference type="InterPro" id="IPR029154">
    <property type="entry name" value="HIBADH-like_NADP-bd"/>
</dbReference>
<comment type="caution">
    <text evidence="7">The sequence shown here is derived from an EMBL/GenBank/DDBJ whole genome shotgun (WGS) entry which is preliminary data.</text>
</comment>
<comment type="similarity">
    <text evidence="1">Belongs to the HIBADH-related family.</text>
</comment>
<evidence type="ECO:0000256" key="3">
    <source>
        <dbReference type="ARBA" id="ARBA00023027"/>
    </source>
</evidence>
<evidence type="ECO:0000259" key="6">
    <source>
        <dbReference type="Pfam" id="PF14833"/>
    </source>
</evidence>
<evidence type="ECO:0000259" key="5">
    <source>
        <dbReference type="Pfam" id="PF03446"/>
    </source>
</evidence>
<keyword evidence="8" id="KW-1185">Reference proteome</keyword>
<feature type="domain" description="6-phosphogluconate dehydrogenase NADP-binding" evidence="5">
    <location>
        <begin position="3"/>
        <end position="163"/>
    </location>
</feature>
<evidence type="ECO:0000313" key="7">
    <source>
        <dbReference type="EMBL" id="ROP81370.1"/>
    </source>
</evidence>
<dbReference type="SUPFAM" id="SSF51735">
    <property type="entry name" value="NAD(P)-binding Rossmann-fold domains"/>
    <property type="match status" value="1"/>
</dbReference>
<evidence type="ECO:0000256" key="4">
    <source>
        <dbReference type="PIRSR" id="PIRSR000103-1"/>
    </source>
</evidence>
<dbReference type="Pfam" id="PF14833">
    <property type="entry name" value="NAD_binding_11"/>
    <property type="match status" value="1"/>
</dbReference>
<dbReference type="Gene3D" id="3.40.50.720">
    <property type="entry name" value="NAD(P)-binding Rossmann-like Domain"/>
    <property type="match status" value="1"/>
</dbReference>
<evidence type="ECO:0000256" key="1">
    <source>
        <dbReference type="ARBA" id="ARBA00009080"/>
    </source>
</evidence>
<dbReference type="InterPro" id="IPR013328">
    <property type="entry name" value="6PGD_dom2"/>
</dbReference>
<dbReference type="GO" id="GO:0016491">
    <property type="term" value="F:oxidoreductase activity"/>
    <property type="evidence" value="ECO:0007669"/>
    <property type="project" value="UniProtKB-KW"/>
</dbReference>
<dbReference type="PIRSF" id="PIRSF000103">
    <property type="entry name" value="HIBADH"/>
    <property type="match status" value="1"/>
</dbReference>
<evidence type="ECO:0000256" key="2">
    <source>
        <dbReference type="ARBA" id="ARBA00023002"/>
    </source>
</evidence>
<dbReference type="InterPro" id="IPR036291">
    <property type="entry name" value="NAD(P)-bd_dom_sf"/>
</dbReference>
<evidence type="ECO:0000313" key="8">
    <source>
        <dbReference type="Proteomes" id="UP000278222"/>
    </source>
</evidence>
<dbReference type="InterPro" id="IPR015815">
    <property type="entry name" value="HIBADH-related"/>
</dbReference>
<dbReference type="PROSITE" id="PS00895">
    <property type="entry name" value="3_HYDROXYISOBUT_DH"/>
    <property type="match status" value="1"/>
</dbReference>
<accession>A0A3N1KSK1</accession>
<gene>
    <name evidence="7" type="ORF">EDC65_5228</name>
</gene>
<dbReference type="PANTHER" id="PTHR43060:SF15">
    <property type="entry name" value="3-HYDROXYISOBUTYRATE DEHYDROGENASE-LIKE 1, MITOCHONDRIAL-RELATED"/>
    <property type="match status" value="1"/>
</dbReference>
<feature type="active site" evidence="4">
    <location>
        <position position="172"/>
    </location>
</feature>